<evidence type="ECO:0000256" key="1">
    <source>
        <dbReference type="SAM" id="MobiDB-lite"/>
    </source>
</evidence>
<protein>
    <submittedName>
        <fullName evidence="3">Uncharacterized protein</fullName>
    </submittedName>
</protein>
<feature type="region of interest" description="Disordered" evidence="1">
    <location>
        <begin position="533"/>
        <end position="554"/>
    </location>
</feature>
<evidence type="ECO:0000313" key="3">
    <source>
        <dbReference type="EMBL" id="SFQ69272.1"/>
    </source>
</evidence>
<dbReference type="STRING" id="1227077.SAMN04515668_3789"/>
<evidence type="ECO:0000313" key="4">
    <source>
        <dbReference type="Proteomes" id="UP000199029"/>
    </source>
</evidence>
<keyword evidence="4" id="KW-1185">Reference proteome</keyword>
<feature type="chain" id="PRO_5011768275" evidence="2">
    <location>
        <begin position="23"/>
        <end position="554"/>
    </location>
</feature>
<sequence length="554" mass="62909">MKPYYPSLLLALWVLAASPALHAQKRALPPPPPNAPRQTARTELPLTVANSEVHVQTLPADSTVVLLVGREQTLSRKSSFGFQQYDHNLQLRNELALEVPDEFEFKRICAEGNTVYALFSSQTIPGRLMAAAYNGRLGQVRTQQFETKLSREIVELKALDGRLFATVLLNDQQHVTALLLDVATGQMQYLSSIYEPMPTQLTFVADAATRRAEYVVTQTNGRKSRLLLKQLTERGQLVSSEFVQTESERSLITAQLTPPQDTTARLLMGTYSLRDPTYAQGLFATDLRTAASQGTKPPLRFYDFLRLKHFFDYMKPARQARLRERTQRRMARSVSPMRWRYRLLLHELVPQPDGGYVLVAEVYYPHYRYNSYGTYTGPFNNIGNQFGGNYGNSRVFDGYQTTHALVCGFDRSGALLWDNTFVVENLRRYNLEEAVRLQTLPDGRLVLAYLDQEKLRYKLINRAESSPNDHHVLIQTGSGPTDTGKERAADTFQADLLPWFGTRFVATGYQRVRAERSADREVFFLNTIDFQTSDASGVPKEEPIKEEKAKAESR</sequence>
<gene>
    <name evidence="3" type="ORF">SAMN04515668_3789</name>
</gene>
<dbReference type="EMBL" id="FOXS01000005">
    <property type="protein sequence ID" value="SFQ69272.1"/>
    <property type="molecule type" value="Genomic_DNA"/>
</dbReference>
<accession>A0A1I6AKW2</accession>
<dbReference type="Proteomes" id="UP000199029">
    <property type="component" value="Unassembled WGS sequence"/>
</dbReference>
<name>A0A1I6AKW2_HYMAR</name>
<feature type="signal peptide" evidence="2">
    <location>
        <begin position="1"/>
        <end position="22"/>
    </location>
</feature>
<keyword evidence="2" id="KW-0732">Signal</keyword>
<organism evidence="3 4">
    <name type="scientific">Hymenobacter arizonensis</name>
    <name type="common">Siccationidurans arizonensis</name>
    <dbReference type="NCBI Taxonomy" id="1227077"/>
    <lineage>
        <taxon>Bacteria</taxon>
        <taxon>Pseudomonadati</taxon>
        <taxon>Bacteroidota</taxon>
        <taxon>Cytophagia</taxon>
        <taxon>Cytophagales</taxon>
        <taxon>Hymenobacteraceae</taxon>
        <taxon>Hymenobacter</taxon>
    </lineage>
</organism>
<reference evidence="4" key="1">
    <citation type="submission" date="2016-10" db="EMBL/GenBank/DDBJ databases">
        <authorList>
            <person name="Varghese N."/>
            <person name="Submissions S."/>
        </authorList>
    </citation>
    <scope>NUCLEOTIDE SEQUENCE [LARGE SCALE GENOMIC DNA]</scope>
    <source>
        <strain evidence="4">OR362-8,ATCC BAA-1266,JCM 13504</strain>
    </source>
</reference>
<feature type="compositionally biased region" description="Basic and acidic residues" evidence="1">
    <location>
        <begin position="539"/>
        <end position="554"/>
    </location>
</feature>
<dbReference type="OrthoDB" id="1059469at2"/>
<evidence type="ECO:0000256" key="2">
    <source>
        <dbReference type="SAM" id="SignalP"/>
    </source>
</evidence>
<dbReference type="AlphaFoldDB" id="A0A1I6AKW2"/>
<dbReference type="RefSeq" id="WP_092677070.1">
    <property type="nucleotide sequence ID" value="NZ_FOXS01000005.1"/>
</dbReference>
<proteinExistence type="predicted"/>